<organism evidence="1 2">
    <name type="scientific">Trichinella papuae</name>
    <dbReference type="NCBI Taxonomy" id="268474"/>
    <lineage>
        <taxon>Eukaryota</taxon>
        <taxon>Metazoa</taxon>
        <taxon>Ecdysozoa</taxon>
        <taxon>Nematoda</taxon>
        <taxon>Enoplea</taxon>
        <taxon>Dorylaimia</taxon>
        <taxon>Trichinellida</taxon>
        <taxon>Trichinellidae</taxon>
        <taxon>Trichinella</taxon>
    </lineage>
</organism>
<gene>
    <name evidence="1" type="ORF">T10_2782</name>
</gene>
<comment type="caution">
    <text evidence="1">The sequence shown here is derived from an EMBL/GenBank/DDBJ whole genome shotgun (WGS) entry which is preliminary data.</text>
</comment>
<sequence length="70" mass="8038">MVVFGNLLLQKVCYQEKTRKATIKKKSINLNKQMRKNSSSTVLTCAKLCLAFEEVSKDLLFHSFNDNHTC</sequence>
<dbReference type="AlphaFoldDB" id="A0A0V1MZU4"/>
<dbReference type="Proteomes" id="UP000054843">
    <property type="component" value="Unassembled WGS sequence"/>
</dbReference>
<name>A0A0V1MZU4_9BILA</name>
<evidence type="ECO:0000313" key="2">
    <source>
        <dbReference type="Proteomes" id="UP000054843"/>
    </source>
</evidence>
<accession>A0A0V1MZU4</accession>
<reference evidence="1 2" key="1">
    <citation type="submission" date="2015-01" db="EMBL/GenBank/DDBJ databases">
        <title>Evolution of Trichinella species and genotypes.</title>
        <authorList>
            <person name="Korhonen P.K."/>
            <person name="Edoardo P."/>
            <person name="Giuseppe L.R."/>
            <person name="Gasser R.B."/>
        </authorList>
    </citation>
    <scope>NUCLEOTIDE SEQUENCE [LARGE SCALE GENOMIC DNA]</scope>
    <source>
        <strain evidence="1">ISS1980</strain>
    </source>
</reference>
<proteinExistence type="predicted"/>
<keyword evidence="2" id="KW-1185">Reference proteome</keyword>
<evidence type="ECO:0000313" key="1">
    <source>
        <dbReference type="EMBL" id="KRZ77318.1"/>
    </source>
</evidence>
<protein>
    <submittedName>
        <fullName evidence="1">Uncharacterized protein</fullName>
    </submittedName>
</protein>
<dbReference type="EMBL" id="JYDO01000020">
    <property type="protein sequence ID" value="KRZ77318.1"/>
    <property type="molecule type" value="Genomic_DNA"/>
</dbReference>